<dbReference type="GO" id="GO:0016272">
    <property type="term" value="C:prefoldin complex"/>
    <property type="evidence" value="ECO:0007669"/>
    <property type="project" value="InterPro"/>
</dbReference>
<evidence type="ECO:0000256" key="2">
    <source>
        <dbReference type="ARBA" id="ARBA00011695"/>
    </source>
</evidence>
<evidence type="ECO:0000256" key="3">
    <source>
        <dbReference type="ARBA" id="ARBA00023186"/>
    </source>
</evidence>
<dbReference type="PANTHER" id="PTHR20903">
    <property type="entry name" value="PREFOLDIN SUBUNIT 1-RELATED"/>
    <property type="match status" value="1"/>
</dbReference>
<proteinExistence type="inferred from homology"/>
<dbReference type="Proteomes" id="UP000694844">
    <property type="component" value="Chromosome 2"/>
</dbReference>
<protein>
    <submittedName>
        <fullName evidence="6">Prefoldin subunit 1-like</fullName>
    </submittedName>
</protein>
<comment type="similarity">
    <text evidence="1">Belongs to the prefoldin subunit beta family.</text>
</comment>
<evidence type="ECO:0000256" key="4">
    <source>
        <dbReference type="SAM" id="Coils"/>
    </source>
</evidence>
<gene>
    <name evidence="6" type="primary">LOC111120649</name>
</gene>
<organism evidence="5 6">
    <name type="scientific">Crassostrea virginica</name>
    <name type="common">Eastern oyster</name>
    <dbReference type="NCBI Taxonomy" id="6565"/>
    <lineage>
        <taxon>Eukaryota</taxon>
        <taxon>Metazoa</taxon>
        <taxon>Spiralia</taxon>
        <taxon>Lophotrochozoa</taxon>
        <taxon>Mollusca</taxon>
        <taxon>Bivalvia</taxon>
        <taxon>Autobranchia</taxon>
        <taxon>Pteriomorphia</taxon>
        <taxon>Ostreida</taxon>
        <taxon>Ostreoidea</taxon>
        <taxon>Ostreidae</taxon>
        <taxon>Crassostrea</taxon>
    </lineage>
</organism>
<dbReference type="OrthoDB" id="5242628at2759"/>
<keyword evidence="5" id="KW-1185">Reference proteome</keyword>
<dbReference type="RefSeq" id="XP_022317232.1">
    <property type="nucleotide sequence ID" value="XM_022461524.1"/>
</dbReference>
<accession>A0A8B8CN31</accession>
<dbReference type="GO" id="GO:0005737">
    <property type="term" value="C:cytoplasm"/>
    <property type="evidence" value="ECO:0007669"/>
    <property type="project" value="TreeGrafter"/>
</dbReference>
<dbReference type="SUPFAM" id="SSF46579">
    <property type="entry name" value="Prefoldin"/>
    <property type="match status" value="1"/>
</dbReference>
<feature type="coiled-coil region" evidence="4">
    <location>
        <begin position="104"/>
        <end position="131"/>
    </location>
</feature>
<evidence type="ECO:0000313" key="5">
    <source>
        <dbReference type="Proteomes" id="UP000694844"/>
    </source>
</evidence>
<evidence type="ECO:0000313" key="6">
    <source>
        <dbReference type="RefSeq" id="XP_022317232.1"/>
    </source>
</evidence>
<dbReference type="InterPro" id="IPR002777">
    <property type="entry name" value="PFD_beta-like"/>
</dbReference>
<dbReference type="GO" id="GO:0051082">
    <property type="term" value="F:unfolded protein binding"/>
    <property type="evidence" value="ECO:0007669"/>
    <property type="project" value="InterPro"/>
</dbReference>
<dbReference type="AlphaFoldDB" id="A0A8B8CN31"/>
<dbReference type="KEGG" id="cvn:111120649"/>
<keyword evidence="4" id="KW-0175">Coiled coil</keyword>
<evidence type="ECO:0000256" key="1">
    <source>
        <dbReference type="ARBA" id="ARBA00008045"/>
    </source>
</evidence>
<reference evidence="6" key="1">
    <citation type="submission" date="2025-08" db="UniProtKB">
        <authorList>
            <consortium name="RefSeq"/>
        </authorList>
    </citation>
    <scope>IDENTIFICATION</scope>
    <source>
        <tissue evidence="6">Whole sample</tissue>
    </source>
</reference>
<dbReference type="InterPro" id="IPR009053">
    <property type="entry name" value="Prefoldin"/>
</dbReference>
<dbReference type="Pfam" id="PF01920">
    <property type="entry name" value="Prefoldin_2"/>
    <property type="match status" value="1"/>
</dbReference>
<dbReference type="GeneID" id="111120649"/>
<keyword evidence="3" id="KW-0143">Chaperone</keyword>
<dbReference type="CDD" id="cd23164">
    <property type="entry name" value="Prefoldin_1"/>
    <property type="match status" value="1"/>
</dbReference>
<dbReference type="Gene3D" id="1.10.287.370">
    <property type="match status" value="1"/>
</dbReference>
<dbReference type="PANTHER" id="PTHR20903:SF0">
    <property type="entry name" value="PREFOLDIN SUBUNIT 1"/>
    <property type="match status" value="1"/>
</dbReference>
<comment type="subunit">
    <text evidence="2">Heterohexamer of two PFD-alpha type and four PFD-beta type subunits.</text>
</comment>
<name>A0A8B8CN31_CRAVI</name>
<sequence length="150" mass="17278">MIGLVVLQKQTTRKITRLTSYNQTNINMAMQVDMELKKAFQELQLKMVTSTQQIKVSDAQIEQLKRSIKHSELVEQEIGALPDSTRLYEGVGRMFILQPHDNIKKNLTNKKKAAEEKIKNLETSKSYLEKSIKESEGNLRELVMSKQQGR</sequence>
<dbReference type="GO" id="GO:0044183">
    <property type="term" value="F:protein folding chaperone"/>
    <property type="evidence" value="ECO:0007669"/>
    <property type="project" value="TreeGrafter"/>
</dbReference>